<dbReference type="Proteomes" id="UP000195062">
    <property type="component" value="Unassembled WGS sequence"/>
</dbReference>
<organism evidence="1 2">
    <name type="scientific">Clavibacter michiganensis subsp. michiganensis</name>
    <dbReference type="NCBI Taxonomy" id="33013"/>
    <lineage>
        <taxon>Bacteria</taxon>
        <taxon>Bacillati</taxon>
        <taxon>Actinomycetota</taxon>
        <taxon>Actinomycetes</taxon>
        <taxon>Micrococcales</taxon>
        <taxon>Microbacteriaceae</taxon>
        <taxon>Clavibacter</taxon>
    </lineage>
</organism>
<name>A0A251XPL5_CLAMM</name>
<gene>
    <name evidence="1" type="ORF">CMMCAS07_09425</name>
</gene>
<accession>A0A251XPL5</accession>
<dbReference type="AlphaFoldDB" id="A0A251XPL5"/>
<proteinExistence type="predicted"/>
<dbReference type="EMBL" id="MDHH01000001">
    <property type="protein sequence ID" value="OUE05159.1"/>
    <property type="molecule type" value="Genomic_DNA"/>
</dbReference>
<sequence length="66" mass="6784">MFASASCVAVTPPSTEFSMAIMAATEVPDTTSARASEALFTARHVRPRAASTCLSAASVKVPDGPR</sequence>
<comment type="caution">
    <text evidence="1">The sequence shown here is derived from an EMBL/GenBank/DDBJ whole genome shotgun (WGS) entry which is preliminary data.</text>
</comment>
<evidence type="ECO:0000313" key="1">
    <source>
        <dbReference type="EMBL" id="OUE05159.1"/>
    </source>
</evidence>
<evidence type="ECO:0000313" key="2">
    <source>
        <dbReference type="Proteomes" id="UP000195062"/>
    </source>
</evidence>
<reference evidence="1 2" key="1">
    <citation type="submission" date="2016-08" db="EMBL/GenBank/DDBJ databases">
        <title>Genome sequence of Clavibacter michiganensis subsp. michiganensis strain CASJ007.</title>
        <authorList>
            <person name="Thapa S.P."/>
            <person name="Coaker G."/>
        </authorList>
    </citation>
    <scope>NUCLEOTIDE SEQUENCE [LARGE SCALE GENOMIC DNA]</scope>
    <source>
        <strain evidence="1">CASJ007</strain>
    </source>
</reference>
<keyword evidence="2" id="KW-1185">Reference proteome</keyword>
<protein>
    <submittedName>
        <fullName evidence="1">Uncharacterized protein</fullName>
    </submittedName>
</protein>